<reference evidence="1 2" key="1">
    <citation type="journal article" date="2015" name="PLoS ONE">
        <title>Rice-Infecting Pseudomonas Genomes Are Highly Accessorized and Harbor Multiple Putative Virulence Mechanisms to Cause Sheath Brown Rot.</title>
        <authorList>
            <person name="Quibod I.L."/>
            <person name="Grande G."/>
            <person name="Oreiro E.G."/>
            <person name="Borja F.N."/>
            <person name="Dossa G.S."/>
            <person name="Mauleon R."/>
            <person name="Cruz C.V."/>
            <person name="Oliva R."/>
        </authorList>
    </citation>
    <scope>NUCLEOTIDE SEQUENCE [LARGE SCALE GENOMIC DNA]</scope>
    <source>
        <strain evidence="1 2">IRRI 6609</strain>
    </source>
</reference>
<dbReference type="PATRIC" id="fig|50340.43.peg.4416"/>
<protein>
    <submittedName>
        <fullName evidence="1">Uncharacterized protein</fullName>
    </submittedName>
</protein>
<sequence length="597" mass="60632">MQTSGLPTRVPVPFADSGTKNVIPVTASSTPGLASYTTGFPPLTMTPIVSGGIPPAGQDFNGILNAITNAIRWGNAGGQYPYDATFSSAIGGYPKGALLARSGFDGYWVSQVENNTTNPDTGGAGWAALSFQGSDYGVDIGTANAYAVTFAPAVVSLRDGMTLKFKALNANTGASTFSPSGITAAPIVGGAHSSLQGGEISPNGDVWVQWNSSIGTGSWVLIENTGGALQVASATRSQHAPNAGQIQSQSLTAFTTAGTAPAFTLNPSPAITALAAGQRFRASFNAAGTTGSNTLNVNGLGAKNLVQYDSTGALVSAIISSGLLTDVEYNGTSWVVLDPLPGQVNNLVGIQGAFKNLAVSATGTSAVVSITADEIVLESASNTYQTVRNVAVNPSLASSGISGLDTGTVAANTWYSVWVVWNSTNGAAGLLSLSATAPTLPGGWTHKARVGWVRTDGTANRYPLNFLQSGRRAQYRVGSGTNVTALPVIANASSPIALWTAIAVAAFVPPTAGAIDVGVISQSAASQLAWAYVVPNNSYSTTPSATAPVGIASGSYNTSLTASRTLMALESGNIYWGTQTSSGGSMGVYCAGWEDNL</sequence>
<dbReference type="EMBL" id="JSYZ01000034">
    <property type="protein sequence ID" value="KPA87272.1"/>
    <property type="molecule type" value="Genomic_DNA"/>
</dbReference>
<keyword evidence="2" id="KW-1185">Reference proteome</keyword>
<comment type="caution">
    <text evidence="1">The sequence shown here is derived from an EMBL/GenBank/DDBJ whole genome shotgun (WGS) entry which is preliminary data.</text>
</comment>
<evidence type="ECO:0000313" key="1">
    <source>
        <dbReference type="EMBL" id="KPA87272.1"/>
    </source>
</evidence>
<name>A0A0M9GBV5_9PSED</name>
<dbReference type="AlphaFoldDB" id="A0A0M9GBV5"/>
<dbReference type="STRING" id="50340.PF66_06182"/>
<dbReference type="Proteomes" id="UP000037931">
    <property type="component" value="Unassembled WGS sequence"/>
</dbReference>
<accession>A0A0M9GBV5</accession>
<organism evidence="1 2">
    <name type="scientific">Pseudomonas asplenii</name>
    <dbReference type="NCBI Taxonomy" id="53407"/>
    <lineage>
        <taxon>Bacteria</taxon>
        <taxon>Pseudomonadati</taxon>
        <taxon>Pseudomonadota</taxon>
        <taxon>Gammaproteobacteria</taxon>
        <taxon>Pseudomonadales</taxon>
        <taxon>Pseudomonadaceae</taxon>
        <taxon>Pseudomonas</taxon>
    </lineage>
</organism>
<evidence type="ECO:0000313" key="2">
    <source>
        <dbReference type="Proteomes" id="UP000037931"/>
    </source>
</evidence>
<proteinExistence type="predicted"/>
<gene>
    <name evidence="1" type="ORF">PF66_06182</name>
</gene>